<keyword evidence="3" id="KW-1185">Reference proteome</keyword>
<feature type="region of interest" description="Disordered" evidence="1">
    <location>
        <begin position="70"/>
        <end position="94"/>
    </location>
</feature>
<feature type="compositionally biased region" description="Polar residues" evidence="1">
    <location>
        <begin position="711"/>
        <end position="725"/>
    </location>
</feature>
<evidence type="ECO:0000313" key="2">
    <source>
        <dbReference type="EMBL" id="PNS21924.1"/>
    </source>
</evidence>
<feature type="region of interest" description="Disordered" evidence="1">
    <location>
        <begin position="711"/>
        <end position="730"/>
    </location>
</feature>
<dbReference type="InParanoid" id="A0A2K1R3R3"/>
<dbReference type="Gene3D" id="3.40.50.300">
    <property type="entry name" value="P-loop containing nucleotide triphosphate hydrolases"/>
    <property type="match status" value="1"/>
</dbReference>
<dbReference type="PANTHER" id="PTHR43721:SF30">
    <property type="entry name" value="TR-TYPE G DOMAIN-CONTAINING PROTEIN"/>
    <property type="match status" value="1"/>
</dbReference>
<dbReference type="Proteomes" id="UP000243797">
    <property type="component" value="Unassembled WGS sequence"/>
</dbReference>
<dbReference type="GO" id="GO:0003746">
    <property type="term" value="F:translation elongation factor activity"/>
    <property type="evidence" value="ECO:0007669"/>
    <property type="project" value="TreeGrafter"/>
</dbReference>
<protein>
    <submittedName>
        <fullName evidence="2">GTP-binding protein 2</fullName>
    </submittedName>
</protein>
<gene>
    <name evidence="2" type="ORF">CAC42_522</name>
</gene>
<dbReference type="SUPFAM" id="SSF52540">
    <property type="entry name" value="P-loop containing nucleoside triphosphate hydrolases"/>
    <property type="match status" value="1"/>
</dbReference>
<accession>A0A2K1R3R3</accession>
<feature type="region of interest" description="Disordered" evidence="1">
    <location>
        <begin position="25"/>
        <end position="53"/>
    </location>
</feature>
<name>A0A2K1R3R3_9PEZI</name>
<organism evidence="2 3">
    <name type="scientific">Sphaceloma murrayae</name>
    <dbReference type="NCBI Taxonomy" id="2082308"/>
    <lineage>
        <taxon>Eukaryota</taxon>
        <taxon>Fungi</taxon>
        <taxon>Dikarya</taxon>
        <taxon>Ascomycota</taxon>
        <taxon>Pezizomycotina</taxon>
        <taxon>Dothideomycetes</taxon>
        <taxon>Dothideomycetidae</taxon>
        <taxon>Myriangiales</taxon>
        <taxon>Elsinoaceae</taxon>
        <taxon>Sphaceloma</taxon>
    </lineage>
</organism>
<feature type="region of interest" description="Disordered" evidence="1">
    <location>
        <begin position="614"/>
        <end position="644"/>
    </location>
</feature>
<dbReference type="OrthoDB" id="5342685at2759"/>
<proteinExistence type="predicted"/>
<reference evidence="2 3" key="1">
    <citation type="submission" date="2017-06" db="EMBL/GenBank/DDBJ databases">
        <title>Draft genome sequence of a variant of Elsinoe murrayae.</title>
        <authorList>
            <person name="Cheng Q."/>
        </authorList>
    </citation>
    <scope>NUCLEOTIDE SEQUENCE [LARGE SCALE GENOMIC DNA]</scope>
    <source>
        <strain evidence="2 3">CQ-2017a</strain>
    </source>
</reference>
<dbReference type="InterPro" id="IPR050055">
    <property type="entry name" value="EF-Tu_GTPase"/>
</dbReference>
<sequence>MASIFTFEPDIPRVSSPWVKQLDSLHGKANSKPGSPLSLNDRPAVSKLESEPQDGPVEYKLHLLLRPRRSYSKSSRNAGLASGPKTRSALPKSREHADANLAVGHIPSGPLTHQARQHRLEQLTTQLLWRLQQSCSNHASSATNVILPHLPDASAELKPLSKPAKLIHGLEESQGALYEIGVADDGTFIGLSEDEMQESIHNLRAMASCLGCAVEVLRTVPVGHAEWLEEDDAEGSIASTTRHSKLVVAEALVKPIFTSDNSEMDETDPESQAVGLAGPGVHSITHTPERDSSNADRQIRVSLTGGTSSGKSSLLGTLTTSALDNARGKSRLSTLKHRHEIDSGLTSSVSQELLGYREVSDETVEVVNYAGDGIHSWVDIHSRAAGGRLVLLSDSAGHPRYRRTAVKGLVGWAPHWTLLCVSGNELEGPSLSSTPDQTASADMSSDADLSTAYLDLCLRLDLPLVVIITKLDTSSKNTLRSTLGNLLTLLKDAGRRPAILPSAPASSFESDTQTLTPTSIAQAAKFVDNPDFDPYLTVPIVMTSAVQGTGIETLHALLYSLPIPHSSPPPDSPGPTFHVEDIYTIPFSPSTTIVAGLLRNASISVGDELYLGPFSRETEDSDSDNSARRRPSSGGHSKSFPGAIRTVHRHVEEWRRVKITSIRNLRLPVKALSAEQVGTLAFETVSSPTIGARLGIHHSGENNAPLVANQTGQQDERATSTSVSKDTCIPRLPTSTATRARKGMLLLSGPGTAASSVTARFKRDDLGALAVGSQVVLYIASVRTSARVLAACVPETVDTTFSAPTLLDPGAVAAGSRVGADPEATSSLQASISSLASLRLDDGEGEAVAGKVTHEDLLVTFAFEGRECVSRGARVLVMPGGGPGIFGGQGERGAAALEGFVGVVIDFH</sequence>
<dbReference type="PANTHER" id="PTHR43721">
    <property type="entry name" value="ELONGATION FACTOR TU-RELATED"/>
    <property type="match status" value="1"/>
</dbReference>
<feature type="region of interest" description="Disordered" evidence="1">
    <location>
        <begin position="259"/>
        <end position="297"/>
    </location>
</feature>
<dbReference type="AlphaFoldDB" id="A0A2K1R3R3"/>
<evidence type="ECO:0000313" key="3">
    <source>
        <dbReference type="Proteomes" id="UP000243797"/>
    </source>
</evidence>
<evidence type="ECO:0000256" key="1">
    <source>
        <dbReference type="SAM" id="MobiDB-lite"/>
    </source>
</evidence>
<dbReference type="EMBL" id="NKHZ01000001">
    <property type="protein sequence ID" value="PNS21924.1"/>
    <property type="molecule type" value="Genomic_DNA"/>
</dbReference>
<feature type="compositionally biased region" description="Basic and acidic residues" evidence="1">
    <location>
        <begin position="287"/>
        <end position="297"/>
    </location>
</feature>
<comment type="caution">
    <text evidence="2">The sequence shown here is derived from an EMBL/GenBank/DDBJ whole genome shotgun (WGS) entry which is preliminary data.</text>
</comment>
<dbReference type="InterPro" id="IPR027417">
    <property type="entry name" value="P-loop_NTPase"/>
</dbReference>